<dbReference type="AlphaFoldDB" id="A0A7E4UMB7"/>
<feature type="transmembrane region" description="Helical" evidence="1">
    <location>
        <begin position="30"/>
        <end position="48"/>
    </location>
</feature>
<protein>
    <submittedName>
        <fullName evidence="3">Transmembrane protein</fullName>
    </submittedName>
</protein>
<keyword evidence="1" id="KW-1133">Transmembrane helix</keyword>
<feature type="transmembrane region" description="Helical" evidence="1">
    <location>
        <begin position="60"/>
        <end position="78"/>
    </location>
</feature>
<proteinExistence type="predicted"/>
<evidence type="ECO:0000256" key="1">
    <source>
        <dbReference type="SAM" id="Phobius"/>
    </source>
</evidence>
<name>A0A7E4UMB7_PANRE</name>
<sequence>MQYDNEHVSTVQHQINFTIQKQNTKMIMHAMLLDIFVDFIPHFAAFLIHTYTNPKLIDFGLPPMITSIQVAISGILYVRPWRQRLKRSNSTHPS</sequence>
<keyword evidence="1" id="KW-0812">Transmembrane</keyword>
<evidence type="ECO:0000313" key="3">
    <source>
        <dbReference type="WBParaSite" id="Pan_g10478.t1"/>
    </source>
</evidence>
<keyword evidence="2" id="KW-1185">Reference proteome</keyword>
<dbReference type="Proteomes" id="UP000492821">
    <property type="component" value="Unassembled WGS sequence"/>
</dbReference>
<dbReference type="WBParaSite" id="Pan_g10478.t1">
    <property type="protein sequence ID" value="Pan_g10478.t1"/>
    <property type="gene ID" value="Pan_g10478"/>
</dbReference>
<organism evidence="2 3">
    <name type="scientific">Panagrellus redivivus</name>
    <name type="common">Microworm</name>
    <dbReference type="NCBI Taxonomy" id="6233"/>
    <lineage>
        <taxon>Eukaryota</taxon>
        <taxon>Metazoa</taxon>
        <taxon>Ecdysozoa</taxon>
        <taxon>Nematoda</taxon>
        <taxon>Chromadorea</taxon>
        <taxon>Rhabditida</taxon>
        <taxon>Tylenchina</taxon>
        <taxon>Panagrolaimomorpha</taxon>
        <taxon>Panagrolaimoidea</taxon>
        <taxon>Panagrolaimidae</taxon>
        <taxon>Panagrellus</taxon>
    </lineage>
</organism>
<keyword evidence="1" id="KW-0472">Membrane</keyword>
<evidence type="ECO:0000313" key="2">
    <source>
        <dbReference type="Proteomes" id="UP000492821"/>
    </source>
</evidence>
<reference evidence="3" key="2">
    <citation type="submission" date="2020-10" db="UniProtKB">
        <authorList>
            <consortium name="WormBaseParasite"/>
        </authorList>
    </citation>
    <scope>IDENTIFICATION</scope>
</reference>
<accession>A0A7E4UMB7</accession>
<reference evidence="2" key="1">
    <citation type="journal article" date="2013" name="Genetics">
        <title>The draft genome and transcriptome of Panagrellus redivivus are shaped by the harsh demands of a free-living lifestyle.</title>
        <authorList>
            <person name="Srinivasan J."/>
            <person name="Dillman A.R."/>
            <person name="Macchietto M.G."/>
            <person name="Heikkinen L."/>
            <person name="Lakso M."/>
            <person name="Fracchia K.M."/>
            <person name="Antoshechkin I."/>
            <person name="Mortazavi A."/>
            <person name="Wong G."/>
            <person name="Sternberg P.W."/>
        </authorList>
    </citation>
    <scope>NUCLEOTIDE SEQUENCE [LARGE SCALE GENOMIC DNA]</scope>
    <source>
        <strain evidence="2">MT8872</strain>
    </source>
</reference>